<reference evidence="4" key="1">
    <citation type="submission" date="2021-02" db="EMBL/GenBank/DDBJ databases">
        <title>Rhodobacter shimadae sp. nov., an aerobic anoxygenic phototrophic bacterium isolated from a hot spring.</title>
        <authorList>
            <person name="Muramatsu S."/>
            <person name="Haruta S."/>
            <person name="Hirose S."/>
            <person name="Hanada S."/>
        </authorList>
    </citation>
    <scope>NUCLEOTIDE SEQUENCE</scope>
    <source>
        <strain evidence="4">N10</strain>
    </source>
</reference>
<dbReference type="EMBL" id="CP069370">
    <property type="protein sequence ID" value="QYZ69639.1"/>
    <property type="molecule type" value="Genomic_DNA"/>
</dbReference>
<keyword evidence="5" id="KW-1185">Reference proteome</keyword>
<dbReference type="InterPro" id="IPR011013">
    <property type="entry name" value="Gal_mutarotase_sf_dom"/>
</dbReference>
<dbReference type="GO" id="GO:0033499">
    <property type="term" value="P:galactose catabolic process via UDP-galactose, Leloir pathway"/>
    <property type="evidence" value="ECO:0007669"/>
    <property type="project" value="TreeGrafter"/>
</dbReference>
<dbReference type="PANTHER" id="PTHR10091">
    <property type="entry name" value="ALDOSE-1-EPIMERASE"/>
    <property type="match status" value="1"/>
</dbReference>
<organism evidence="4 5">
    <name type="scientific">Neotabrizicola shimadae</name>
    <dbReference type="NCBI Taxonomy" id="2807096"/>
    <lineage>
        <taxon>Bacteria</taxon>
        <taxon>Pseudomonadati</taxon>
        <taxon>Pseudomonadota</taxon>
        <taxon>Alphaproteobacteria</taxon>
        <taxon>Rhodobacterales</taxon>
        <taxon>Paracoccaceae</taxon>
        <taxon>Neotabrizicola</taxon>
    </lineage>
</organism>
<dbReference type="AlphaFoldDB" id="A0A8G0ZX39"/>
<protein>
    <submittedName>
        <fullName evidence="4">Galactose mutarotase</fullName>
    </submittedName>
</protein>
<dbReference type="InterPro" id="IPR047215">
    <property type="entry name" value="Galactose_mutarotase-like"/>
</dbReference>
<proteinExistence type="inferred from homology"/>
<dbReference type="Proteomes" id="UP000826300">
    <property type="component" value="Chromosome"/>
</dbReference>
<dbReference type="InterPro" id="IPR008183">
    <property type="entry name" value="Aldose_1/G6P_1-epimerase"/>
</dbReference>
<dbReference type="KEGG" id="nsm:JO391_18375"/>
<comment type="similarity">
    <text evidence="1">Belongs to the aldose epimerase family.</text>
</comment>
<dbReference type="CDD" id="cd09019">
    <property type="entry name" value="galactose_mutarotase_like"/>
    <property type="match status" value="1"/>
</dbReference>
<dbReference type="Pfam" id="PF01263">
    <property type="entry name" value="Aldose_epim"/>
    <property type="match status" value="1"/>
</dbReference>
<dbReference type="GO" id="GO:0004034">
    <property type="term" value="F:aldose 1-epimerase activity"/>
    <property type="evidence" value="ECO:0007669"/>
    <property type="project" value="TreeGrafter"/>
</dbReference>
<dbReference type="GO" id="GO:0006006">
    <property type="term" value="P:glucose metabolic process"/>
    <property type="evidence" value="ECO:0007669"/>
    <property type="project" value="TreeGrafter"/>
</dbReference>
<evidence type="ECO:0000256" key="1">
    <source>
        <dbReference type="ARBA" id="ARBA00006206"/>
    </source>
</evidence>
<sequence length="324" mass="34872">MGIEVFGTTDSGIDVQAVTLSAGDLTVRVLTLGAILQSVRLASVAHDLTLGSDRLADYIGPMRSHGSLIGPVVNRFTNAQAPIGGNMHRFEANLLGQHTQHSGACCTRAKHWTIVSADEAQVTLAVDLSRGEGGFPGNRHVTCRFLVEAPASLRMEVTTTTDELTLVNFANHSYWNLDGTPNWAGHSLRVAADRRLPTTDFFAPTGEIADVAGTPWDLREAREIAPGEPPFDTNFCLSETRTDLRDVLWLKGRGGVTMTVATTEPGIQVYDARSAARPGGPFYEGIAIEAQNWPDAPNHAGFPSIEVGPEAPCIQVTEWRFANA</sequence>
<dbReference type="SUPFAM" id="SSF74650">
    <property type="entry name" value="Galactose mutarotase-like"/>
    <property type="match status" value="1"/>
</dbReference>
<dbReference type="RefSeq" id="WP_220661857.1">
    <property type="nucleotide sequence ID" value="NZ_CP069370.1"/>
</dbReference>
<dbReference type="Gene3D" id="2.70.98.10">
    <property type="match status" value="1"/>
</dbReference>
<gene>
    <name evidence="4" type="ORF">JO391_18375</name>
</gene>
<dbReference type="InterPro" id="IPR014718">
    <property type="entry name" value="GH-type_carb-bd"/>
</dbReference>
<dbReference type="GO" id="GO:0030246">
    <property type="term" value="F:carbohydrate binding"/>
    <property type="evidence" value="ECO:0007669"/>
    <property type="project" value="InterPro"/>
</dbReference>
<evidence type="ECO:0000256" key="2">
    <source>
        <dbReference type="ARBA" id="ARBA00023235"/>
    </source>
</evidence>
<accession>A0A8G0ZX39</accession>
<evidence type="ECO:0000256" key="3">
    <source>
        <dbReference type="ARBA" id="ARBA00023277"/>
    </source>
</evidence>
<name>A0A8G0ZX39_9RHOB</name>
<evidence type="ECO:0000313" key="4">
    <source>
        <dbReference type="EMBL" id="QYZ69639.1"/>
    </source>
</evidence>
<keyword evidence="2" id="KW-0413">Isomerase</keyword>
<dbReference type="PANTHER" id="PTHR10091:SF49">
    <property type="entry name" value="ALDOSE 1-EPIMERASE"/>
    <property type="match status" value="1"/>
</dbReference>
<keyword evidence="3" id="KW-0119">Carbohydrate metabolism</keyword>
<evidence type="ECO:0000313" key="5">
    <source>
        <dbReference type="Proteomes" id="UP000826300"/>
    </source>
</evidence>